<evidence type="ECO:0000313" key="4">
    <source>
        <dbReference type="Proteomes" id="UP000292695"/>
    </source>
</evidence>
<dbReference type="AlphaFoldDB" id="A0A4R0IJD7"/>
<proteinExistence type="predicted"/>
<evidence type="ECO:0000256" key="1">
    <source>
        <dbReference type="SAM" id="MobiDB-lite"/>
    </source>
</evidence>
<dbReference type="SUPFAM" id="SSF56219">
    <property type="entry name" value="DNase I-like"/>
    <property type="match status" value="1"/>
</dbReference>
<keyword evidence="3" id="KW-0378">Hydrolase</keyword>
<keyword evidence="3" id="KW-0540">Nuclease</keyword>
<dbReference type="Proteomes" id="UP000292695">
    <property type="component" value="Unassembled WGS sequence"/>
</dbReference>
<evidence type="ECO:0000313" key="3">
    <source>
        <dbReference type="EMBL" id="TCC31208.1"/>
    </source>
</evidence>
<name>A0A4R0IJD7_9ACTN</name>
<dbReference type="Gene3D" id="3.60.10.10">
    <property type="entry name" value="Endonuclease/exonuclease/phosphatase"/>
    <property type="match status" value="1"/>
</dbReference>
<keyword evidence="3" id="KW-0269">Exonuclease</keyword>
<protein>
    <submittedName>
        <fullName evidence="3">Endonuclease/exonuclease/phosphatase family protein</fullName>
    </submittedName>
</protein>
<dbReference type="GO" id="GO:0004519">
    <property type="term" value="F:endonuclease activity"/>
    <property type="evidence" value="ECO:0007669"/>
    <property type="project" value="UniProtKB-KW"/>
</dbReference>
<feature type="compositionally biased region" description="Gly residues" evidence="1">
    <location>
        <begin position="286"/>
        <end position="301"/>
    </location>
</feature>
<comment type="caution">
    <text evidence="3">The sequence shown here is derived from an EMBL/GenBank/DDBJ whole genome shotgun (WGS) entry which is preliminary data.</text>
</comment>
<keyword evidence="4" id="KW-1185">Reference proteome</keyword>
<dbReference type="RefSeq" id="WP_131291231.1">
    <property type="nucleotide sequence ID" value="NZ_SJKA01000007.1"/>
</dbReference>
<keyword evidence="3" id="KW-0255">Endonuclease</keyword>
<sequence>MISIAFANIAGGRLVGPDGYDDADRTADFGQALAGLQPDVLIVTELDPDGDQLKRLAAAAMPGRKTYRLQHGFSNSHIPGVKRLGVGIASTYPLTELDRIDLPNPSIDYLHWRTGQPMDPHPKGFLVARGDFGALGAVDIVGGQVCPIHMFRSASGVEYTYRKGVGRDYGEQMTAYLRDELAARGIRRAVVAGDLNMPNPREFFGETLGLVDAFGDPPPVTTPDGRSIDRLFSTRDLITREVEVVQVPGADHFAVVCRLTRREPEAPAIGRVRQQDLVRPRSGGRLRSGGGRRGPAGRGSR</sequence>
<dbReference type="InterPro" id="IPR036691">
    <property type="entry name" value="Endo/exonu/phosph_ase_sf"/>
</dbReference>
<accession>A0A4R0IJD7</accession>
<evidence type="ECO:0000259" key="2">
    <source>
        <dbReference type="Pfam" id="PF03372"/>
    </source>
</evidence>
<dbReference type="OrthoDB" id="3817455at2"/>
<feature type="domain" description="Endonuclease/exonuclease/phosphatase" evidence="2">
    <location>
        <begin position="7"/>
        <end position="252"/>
    </location>
</feature>
<feature type="region of interest" description="Disordered" evidence="1">
    <location>
        <begin position="267"/>
        <end position="301"/>
    </location>
</feature>
<dbReference type="Pfam" id="PF03372">
    <property type="entry name" value="Exo_endo_phos"/>
    <property type="match status" value="1"/>
</dbReference>
<organism evidence="3 4">
    <name type="scientific">Kribbella sindirgiensis</name>
    <dbReference type="NCBI Taxonomy" id="1124744"/>
    <lineage>
        <taxon>Bacteria</taxon>
        <taxon>Bacillati</taxon>
        <taxon>Actinomycetota</taxon>
        <taxon>Actinomycetes</taxon>
        <taxon>Propionibacteriales</taxon>
        <taxon>Kribbellaceae</taxon>
        <taxon>Kribbella</taxon>
    </lineage>
</organism>
<dbReference type="EMBL" id="SJKA01000007">
    <property type="protein sequence ID" value="TCC31208.1"/>
    <property type="molecule type" value="Genomic_DNA"/>
</dbReference>
<reference evidence="3 4" key="1">
    <citation type="submission" date="2019-02" db="EMBL/GenBank/DDBJ databases">
        <title>Kribbella capetownensis sp. nov. and Kribbella speibonae sp. nov., isolated from soil.</title>
        <authorList>
            <person name="Curtis S.M."/>
            <person name="Norton I."/>
            <person name="Everest G.J."/>
            <person name="Meyers P.R."/>
        </authorList>
    </citation>
    <scope>NUCLEOTIDE SEQUENCE [LARGE SCALE GENOMIC DNA]</scope>
    <source>
        <strain evidence="3 4">DSM 27082</strain>
    </source>
</reference>
<dbReference type="InterPro" id="IPR005135">
    <property type="entry name" value="Endo/exonuclease/phosphatase"/>
</dbReference>
<dbReference type="GO" id="GO:0004527">
    <property type="term" value="F:exonuclease activity"/>
    <property type="evidence" value="ECO:0007669"/>
    <property type="project" value="UniProtKB-KW"/>
</dbReference>
<gene>
    <name evidence="3" type="ORF">E0H50_21190</name>
</gene>